<name>A5AGZ0_VITVI</name>
<sequence length="641" mass="73424">MYAAYAAILVSVYHHSNYLERSISNEGDYERHALMERLTLMDNEDCYNQLRMGKDAFARLVTILRGTGRLRNNAHSNVEEQVAKFLHIVGHNLRNRTMKFYFKRSSETISRHFHQVLRAIISLDDVFLKQPDGLKCPQEIKDNTKFWPYFKDCIGAIDGSHFRVKVSNDVVQRYRGRNSHMFYLVGKDLRQTSRILDNALVRDFDKLIVPQGKYYLADAGFQLKTGFLTPYRSTRYHLKEYSVHQPENAREVFNLRHSSLRNAIERAFGVLKKRFPIIASGTEPHYPVDTQSDIILACCILHNYLMGVDPDERLIAEVDKELFSEEAEFESMMEHSAGFEVHKSVSEKRNLTWIDEMDNFLVDRLMEQMHKGQKIGEVFTKTAYAMVAREIGENFELSCNSEHIKNRMKTFKKNFYAAQEVLQNGSGFGFNESTQMIEATTEVWTTYTKAHPGASQLRHKPIRNYDKLSILLGKDRATGSLAAGAKERQLRWAQEQNLDDTIPLGSSQHGIRDETFAYVENEATTETSFSSADASVSAPKSNKETKKRKAKYADIVSEELRSIRVGMDAVVAALDRSNLQNYTEEQLFEEIAKVGGMSDVSHMKAYQALTGDVSAARAFLACPIDRRRGKAELVKQFSKLW</sequence>
<dbReference type="PANTHER" id="PTHR46929:SF3">
    <property type="entry name" value="MYB_SANT-LIKE DOMAIN-CONTAINING PROTEIN"/>
    <property type="match status" value="1"/>
</dbReference>
<evidence type="ECO:0000256" key="2">
    <source>
        <dbReference type="ARBA" id="ARBA00022723"/>
    </source>
</evidence>
<evidence type="ECO:0000259" key="5">
    <source>
        <dbReference type="Pfam" id="PF26138"/>
    </source>
</evidence>
<feature type="domain" description="DUF8040" evidence="5">
    <location>
        <begin position="33"/>
        <end position="121"/>
    </location>
</feature>
<dbReference type="InterPro" id="IPR024752">
    <property type="entry name" value="Myb/SANT-like_dom"/>
</dbReference>
<dbReference type="Pfam" id="PF12776">
    <property type="entry name" value="Myb_DNA-bind_3"/>
    <property type="match status" value="1"/>
</dbReference>
<feature type="domain" description="DDE Tnp4" evidence="4">
    <location>
        <begin position="199"/>
        <end position="303"/>
    </location>
</feature>
<reference evidence="6" key="1">
    <citation type="journal article" date="2007" name="PLoS ONE">
        <title>The first genome sequence of an elite grapevine cultivar (Pinot noir Vitis vinifera L.): coping with a highly heterozygous genome.</title>
        <authorList>
            <person name="Velasco R."/>
            <person name="Zharkikh A."/>
            <person name="Troggio M."/>
            <person name="Cartwright D.A."/>
            <person name="Cestaro A."/>
            <person name="Pruss D."/>
            <person name="Pindo M."/>
            <person name="FitzGerald L.M."/>
            <person name="Vezzulli S."/>
            <person name="Reid J."/>
            <person name="Malacarne G."/>
            <person name="Iliev D."/>
            <person name="Coppola G."/>
            <person name="Wardell B."/>
            <person name="Micheletti D."/>
            <person name="Macalma T."/>
            <person name="Facci M."/>
            <person name="Mitchell J.T."/>
            <person name="Perazzolli M."/>
            <person name="Eldredge G."/>
            <person name="Gatto P."/>
            <person name="Oyzerski R."/>
            <person name="Moretto M."/>
            <person name="Gutin N."/>
            <person name="Stefanini M."/>
            <person name="Chen Y."/>
            <person name="Segala C."/>
            <person name="Davenport C."/>
            <person name="Dematte L."/>
            <person name="Mraz A."/>
            <person name="Battilana J."/>
            <person name="Stormo K."/>
            <person name="Costa F."/>
            <person name="Tao Q."/>
            <person name="Si-Ammour A."/>
            <person name="Harkins T."/>
            <person name="Lackey A."/>
            <person name="Perbost C."/>
            <person name="Taillon B."/>
            <person name="Stella A."/>
            <person name="Solovyev V."/>
            <person name="Fawcett J.A."/>
            <person name="Sterck L."/>
            <person name="Vandepoele K."/>
            <person name="Grando S.M."/>
            <person name="Toppo S."/>
            <person name="Moser C."/>
            <person name="Lanchbury J."/>
            <person name="Bogden R."/>
            <person name="Skolnick M."/>
            <person name="Sgaramella V."/>
            <person name="Bhatnagar S.K."/>
            <person name="Fontana P."/>
            <person name="Gutin A."/>
            <person name="Van de Peer Y."/>
            <person name="Salamini F."/>
            <person name="Viola R."/>
        </authorList>
    </citation>
    <scope>NUCLEOTIDE SEQUENCE</scope>
</reference>
<dbReference type="Pfam" id="PF13359">
    <property type="entry name" value="DDE_Tnp_4"/>
    <property type="match status" value="1"/>
</dbReference>
<evidence type="ECO:0008006" key="7">
    <source>
        <dbReference type="Google" id="ProtNLM"/>
    </source>
</evidence>
<keyword evidence="2" id="KW-0479">Metal-binding</keyword>
<gene>
    <name evidence="6" type="ORF">VITISV_007002</name>
</gene>
<feature type="domain" description="Myb/SANT-like" evidence="3">
    <location>
        <begin position="352"/>
        <end position="447"/>
    </location>
</feature>
<dbReference type="AlphaFoldDB" id="A5AGZ0"/>
<dbReference type="Pfam" id="PF26138">
    <property type="entry name" value="DUF8040"/>
    <property type="match status" value="1"/>
</dbReference>
<dbReference type="GO" id="GO:0046872">
    <property type="term" value="F:metal ion binding"/>
    <property type="evidence" value="ECO:0007669"/>
    <property type="project" value="UniProtKB-KW"/>
</dbReference>
<evidence type="ECO:0000256" key="1">
    <source>
        <dbReference type="ARBA" id="ARBA00001968"/>
    </source>
</evidence>
<proteinExistence type="predicted"/>
<protein>
    <recommendedName>
        <fullName evidence="7">DDE Tnp4 domain-containing protein</fullName>
    </recommendedName>
</protein>
<organism evidence="6">
    <name type="scientific">Vitis vinifera</name>
    <name type="common">Grape</name>
    <dbReference type="NCBI Taxonomy" id="29760"/>
    <lineage>
        <taxon>Eukaryota</taxon>
        <taxon>Viridiplantae</taxon>
        <taxon>Streptophyta</taxon>
        <taxon>Embryophyta</taxon>
        <taxon>Tracheophyta</taxon>
        <taxon>Spermatophyta</taxon>
        <taxon>Magnoliopsida</taxon>
        <taxon>eudicotyledons</taxon>
        <taxon>Gunneridae</taxon>
        <taxon>Pentapetalae</taxon>
        <taxon>rosids</taxon>
        <taxon>Vitales</taxon>
        <taxon>Vitaceae</taxon>
        <taxon>Viteae</taxon>
        <taxon>Vitis</taxon>
    </lineage>
</organism>
<dbReference type="ExpressionAtlas" id="A5AGZ0">
    <property type="expression patterns" value="baseline and differential"/>
</dbReference>
<dbReference type="PANTHER" id="PTHR46929">
    <property type="entry name" value="EXPRESSED PROTEIN"/>
    <property type="match status" value="1"/>
</dbReference>
<dbReference type="InterPro" id="IPR027806">
    <property type="entry name" value="HARBI1_dom"/>
</dbReference>
<accession>A5AGZ0</accession>
<dbReference type="EMBL" id="AM426600">
    <property type="protein sequence ID" value="CAN71285.1"/>
    <property type="molecule type" value="Genomic_DNA"/>
</dbReference>
<evidence type="ECO:0000313" key="6">
    <source>
        <dbReference type="EMBL" id="CAN71285.1"/>
    </source>
</evidence>
<comment type="cofactor">
    <cofactor evidence="1">
        <name>a divalent metal cation</name>
        <dbReference type="ChEBI" id="CHEBI:60240"/>
    </cofactor>
</comment>
<dbReference type="InterPro" id="IPR058353">
    <property type="entry name" value="DUF8040"/>
</dbReference>
<evidence type="ECO:0000259" key="3">
    <source>
        <dbReference type="Pfam" id="PF12776"/>
    </source>
</evidence>
<evidence type="ECO:0000259" key="4">
    <source>
        <dbReference type="Pfam" id="PF13359"/>
    </source>
</evidence>